<proteinExistence type="predicted"/>
<dbReference type="EMBL" id="OY731400">
    <property type="protein sequence ID" value="CAJ1939876.1"/>
    <property type="molecule type" value="Genomic_DNA"/>
</dbReference>
<reference evidence="1" key="1">
    <citation type="submission" date="2023-10" db="EMBL/GenBank/DDBJ databases">
        <authorList>
            <person name="Domelevo Entfellner J.-B."/>
        </authorList>
    </citation>
    <scope>NUCLEOTIDE SEQUENCE</scope>
</reference>
<sequence>MILVFFLDGLILGFSWIPNSIFNFSKKSTPLIPQSKKKTFSLLPHQFTCKWICGAMVARLTPDQKVACSIHV</sequence>
<feature type="non-terminal residue" evidence="1">
    <location>
        <position position="72"/>
    </location>
</feature>
<accession>A0AA86SU79</accession>
<gene>
    <name evidence="1" type="ORF">AYBTSS11_LOCUS9388</name>
</gene>
<organism evidence="1 2">
    <name type="scientific">Sphenostylis stenocarpa</name>
    <dbReference type="NCBI Taxonomy" id="92480"/>
    <lineage>
        <taxon>Eukaryota</taxon>
        <taxon>Viridiplantae</taxon>
        <taxon>Streptophyta</taxon>
        <taxon>Embryophyta</taxon>
        <taxon>Tracheophyta</taxon>
        <taxon>Spermatophyta</taxon>
        <taxon>Magnoliopsida</taxon>
        <taxon>eudicotyledons</taxon>
        <taxon>Gunneridae</taxon>
        <taxon>Pentapetalae</taxon>
        <taxon>rosids</taxon>
        <taxon>fabids</taxon>
        <taxon>Fabales</taxon>
        <taxon>Fabaceae</taxon>
        <taxon>Papilionoideae</taxon>
        <taxon>50 kb inversion clade</taxon>
        <taxon>NPAAA clade</taxon>
        <taxon>indigoferoid/millettioid clade</taxon>
        <taxon>Phaseoleae</taxon>
        <taxon>Sphenostylis</taxon>
    </lineage>
</organism>
<evidence type="ECO:0000313" key="1">
    <source>
        <dbReference type="EMBL" id="CAJ1939876.1"/>
    </source>
</evidence>
<evidence type="ECO:0000313" key="2">
    <source>
        <dbReference type="Proteomes" id="UP001189624"/>
    </source>
</evidence>
<name>A0AA86SU79_9FABA</name>
<dbReference type="Proteomes" id="UP001189624">
    <property type="component" value="Chromosome 3"/>
</dbReference>
<protein>
    <submittedName>
        <fullName evidence="1">Uncharacterized protein</fullName>
    </submittedName>
</protein>
<dbReference type="Gramene" id="rna-AYBTSS11_LOCUS9388">
    <property type="protein sequence ID" value="CAJ1939876.1"/>
    <property type="gene ID" value="gene-AYBTSS11_LOCUS9388"/>
</dbReference>
<keyword evidence="2" id="KW-1185">Reference proteome</keyword>
<dbReference type="AlphaFoldDB" id="A0AA86SU79"/>